<reference evidence="10" key="1">
    <citation type="submission" date="2020-01" db="EMBL/GenBank/DDBJ databases">
        <title>Genome sequence of Kobresia littledalei, the first chromosome-level genome in the family Cyperaceae.</title>
        <authorList>
            <person name="Qu G."/>
        </authorList>
    </citation>
    <scope>NUCLEOTIDE SEQUENCE</scope>
    <source>
        <strain evidence="10">C.B.Clarke</strain>
        <tissue evidence="10">Leaf</tissue>
    </source>
</reference>
<protein>
    <recommendedName>
        <fullName evidence="9">X8 domain-containing protein</fullName>
    </recommendedName>
</protein>
<dbReference type="GO" id="GO:0005886">
    <property type="term" value="C:plasma membrane"/>
    <property type="evidence" value="ECO:0007669"/>
    <property type="project" value="UniProtKB-SubCell"/>
</dbReference>
<comment type="subcellular location">
    <subcellularLocation>
        <location evidence="1">Cell membrane</location>
        <topology evidence="1">Lipid-anchor</topology>
        <topology evidence="1">GPI-anchor</topology>
    </subcellularLocation>
</comment>
<evidence type="ECO:0000313" key="10">
    <source>
        <dbReference type="EMBL" id="KAF3339965.1"/>
    </source>
</evidence>
<keyword evidence="11" id="KW-1185">Reference proteome</keyword>
<keyword evidence="4" id="KW-0732">Signal</keyword>
<dbReference type="GO" id="GO:0009506">
    <property type="term" value="C:plasmodesma"/>
    <property type="evidence" value="ECO:0007669"/>
    <property type="project" value="UniProtKB-ARBA"/>
</dbReference>
<keyword evidence="2" id="KW-1003">Cell membrane</keyword>
<keyword evidence="5" id="KW-0472">Membrane</keyword>
<feature type="domain" description="X8" evidence="9">
    <location>
        <begin position="231"/>
        <end position="314"/>
    </location>
</feature>
<dbReference type="Proteomes" id="UP000623129">
    <property type="component" value="Unassembled WGS sequence"/>
</dbReference>
<gene>
    <name evidence="10" type="ORF">FCM35_KLT15736</name>
</gene>
<accession>A0A833R0H7</accession>
<evidence type="ECO:0000313" key="11">
    <source>
        <dbReference type="Proteomes" id="UP000623129"/>
    </source>
</evidence>
<dbReference type="EMBL" id="SWLB01000003">
    <property type="protein sequence ID" value="KAF3339965.1"/>
    <property type="molecule type" value="Genomic_DNA"/>
</dbReference>
<organism evidence="10 11">
    <name type="scientific">Carex littledalei</name>
    <dbReference type="NCBI Taxonomy" id="544730"/>
    <lineage>
        <taxon>Eukaryota</taxon>
        <taxon>Viridiplantae</taxon>
        <taxon>Streptophyta</taxon>
        <taxon>Embryophyta</taxon>
        <taxon>Tracheophyta</taxon>
        <taxon>Spermatophyta</taxon>
        <taxon>Magnoliopsida</taxon>
        <taxon>Liliopsida</taxon>
        <taxon>Poales</taxon>
        <taxon>Cyperaceae</taxon>
        <taxon>Cyperoideae</taxon>
        <taxon>Cariceae</taxon>
        <taxon>Carex</taxon>
        <taxon>Carex subgen. Euthyceras</taxon>
    </lineage>
</organism>
<dbReference type="Pfam" id="PF07983">
    <property type="entry name" value="X8"/>
    <property type="match status" value="1"/>
</dbReference>
<keyword evidence="7" id="KW-0325">Glycoprotein</keyword>
<evidence type="ECO:0000256" key="7">
    <source>
        <dbReference type="ARBA" id="ARBA00023180"/>
    </source>
</evidence>
<keyword evidence="6" id="KW-1015">Disulfide bond</keyword>
<dbReference type="InterPro" id="IPR044788">
    <property type="entry name" value="X8_dom_prot"/>
</dbReference>
<comment type="caution">
    <text evidence="10">The sequence shown here is derived from an EMBL/GenBank/DDBJ whole genome shotgun (WGS) entry which is preliminary data.</text>
</comment>
<evidence type="ECO:0000256" key="6">
    <source>
        <dbReference type="ARBA" id="ARBA00023157"/>
    </source>
</evidence>
<dbReference type="AlphaFoldDB" id="A0A833R0H7"/>
<keyword evidence="3" id="KW-0336">GPI-anchor</keyword>
<feature type="region of interest" description="Disordered" evidence="8">
    <location>
        <begin position="126"/>
        <end position="225"/>
    </location>
</feature>
<dbReference type="Gene3D" id="1.20.58.1040">
    <property type="match status" value="1"/>
</dbReference>
<dbReference type="OrthoDB" id="1073427at2759"/>
<name>A0A833R0H7_9POAL</name>
<evidence type="ECO:0000256" key="8">
    <source>
        <dbReference type="SAM" id="MobiDB-lite"/>
    </source>
</evidence>
<evidence type="ECO:0000256" key="4">
    <source>
        <dbReference type="ARBA" id="ARBA00022729"/>
    </source>
</evidence>
<sequence length="316" mass="33578">MILCGGSVRRHKLRTCTDKREVIIDSNNNLSADAGGKDSQGRNHVAQILQFGYKKIDGCQPITGSGLILDWYGLETGRENLRHCLVLFMSFHFCSGNLVQATNRILYNLQFSEPFPERDVITPTTTVPVVNPTTNPNTGSTNPTVTPNPTYTYPSYTTPPTTPTTPTTTPATTPYTTPTTTPVTTPSTTPTTPTTPTMTPVTAPYTTPTTPYTTPTTTTPSTSTGGSSGGSWCIASQSASQTALQVALDYACGYGGADCSAIQQGGTCYNPDTLRDHASYAFNNYYQKNPVSTSCDFGGAAVLTSVDPSMSSISVI</sequence>
<evidence type="ECO:0000256" key="2">
    <source>
        <dbReference type="ARBA" id="ARBA00022475"/>
    </source>
</evidence>
<evidence type="ECO:0000259" key="9">
    <source>
        <dbReference type="SMART" id="SM00768"/>
    </source>
</evidence>
<proteinExistence type="predicted"/>
<evidence type="ECO:0000256" key="1">
    <source>
        <dbReference type="ARBA" id="ARBA00004609"/>
    </source>
</evidence>
<feature type="compositionally biased region" description="Low complexity" evidence="8">
    <location>
        <begin position="126"/>
        <end position="224"/>
    </location>
</feature>
<keyword evidence="3" id="KW-0449">Lipoprotein</keyword>
<dbReference type="PRINTS" id="PR01217">
    <property type="entry name" value="PRICHEXTENSN"/>
</dbReference>
<evidence type="ECO:0000256" key="3">
    <source>
        <dbReference type="ARBA" id="ARBA00022622"/>
    </source>
</evidence>
<dbReference type="GO" id="GO:0098552">
    <property type="term" value="C:side of membrane"/>
    <property type="evidence" value="ECO:0007669"/>
    <property type="project" value="UniProtKB-KW"/>
</dbReference>
<dbReference type="InterPro" id="IPR012946">
    <property type="entry name" value="X8"/>
</dbReference>
<evidence type="ECO:0000256" key="5">
    <source>
        <dbReference type="ARBA" id="ARBA00023136"/>
    </source>
</evidence>
<dbReference type="PANTHER" id="PTHR31044">
    <property type="entry name" value="BETA-1,3 GLUCANASE"/>
    <property type="match status" value="1"/>
</dbReference>
<dbReference type="SMART" id="SM00768">
    <property type="entry name" value="X8"/>
    <property type="match status" value="1"/>
</dbReference>
<dbReference type="FunFam" id="1.20.58.1040:FF:000001">
    <property type="entry name" value="Glucan endo-1,3-beta-glucosidase 4"/>
    <property type="match status" value="1"/>
</dbReference>
<dbReference type="PANTHER" id="PTHR31044:SF52">
    <property type="entry name" value="OS01G0631500 PROTEIN"/>
    <property type="match status" value="1"/>
</dbReference>